<dbReference type="InterPro" id="IPR000719">
    <property type="entry name" value="Prot_kinase_dom"/>
</dbReference>
<evidence type="ECO:0000313" key="2">
    <source>
        <dbReference type="EMBL" id="KIK57885.1"/>
    </source>
</evidence>
<dbReference type="EMBL" id="KN834788">
    <property type="protein sequence ID" value="KIK57885.1"/>
    <property type="molecule type" value="Genomic_DNA"/>
</dbReference>
<gene>
    <name evidence="2" type="ORF">GYMLUDRAFT_228459</name>
</gene>
<dbReference type="GO" id="GO:0005524">
    <property type="term" value="F:ATP binding"/>
    <property type="evidence" value="ECO:0007669"/>
    <property type="project" value="InterPro"/>
</dbReference>
<dbReference type="Proteomes" id="UP000053593">
    <property type="component" value="Unassembled WGS sequence"/>
</dbReference>
<dbReference type="PROSITE" id="PS50011">
    <property type="entry name" value="PROTEIN_KINASE_DOM"/>
    <property type="match status" value="1"/>
</dbReference>
<reference evidence="2 3" key="1">
    <citation type="submission" date="2014-04" db="EMBL/GenBank/DDBJ databases">
        <title>Evolutionary Origins and Diversification of the Mycorrhizal Mutualists.</title>
        <authorList>
            <consortium name="DOE Joint Genome Institute"/>
            <consortium name="Mycorrhizal Genomics Consortium"/>
            <person name="Kohler A."/>
            <person name="Kuo A."/>
            <person name="Nagy L.G."/>
            <person name="Floudas D."/>
            <person name="Copeland A."/>
            <person name="Barry K.W."/>
            <person name="Cichocki N."/>
            <person name="Veneault-Fourrey C."/>
            <person name="LaButti K."/>
            <person name="Lindquist E.A."/>
            <person name="Lipzen A."/>
            <person name="Lundell T."/>
            <person name="Morin E."/>
            <person name="Murat C."/>
            <person name="Riley R."/>
            <person name="Ohm R."/>
            <person name="Sun H."/>
            <person name="Tunlid A."/>
            <person name="Henrissat B."/>
            <person name="Grigoriev I.V."/>
            <person name="Hibbett D.S."/>
            <person name="Martin F."/>
        </authorList>
    </citation>
    <scope>NUCLEOTIDE SEQUENCE [LARGE SCALE GENOMIC DNA]</scope>
    <source>
        <strain evidence="2 3">FD-317 M1</strain>
    </source>
</reference>
<dbReference type="SUPFAM" id="SSF56112">
    <property type="entry name" value="Protein kinase-like (PK-like)"/>
    <property type="match status" value="1"/>
</dbReference>
<protein>
    <recommendedName>
        <fullName evidence="1">Protein kinase domain-containing protein</fullName>
    </recommendedName>
</protein>
<dbReference type="InterPro" id="IPR001245">
    <property type="entry name" value="Ser-Thr/Tyr_kinase_cat_dom"/>
</dbReference>
<feature type="domain" description="Protein kinase" evidence="1">
    <location>
        <begin position="103"/>
        <end position="248"/>
    </location>
</feature>
<keyword evidence="3" id="KW-1185">Reference proteome</keyword>
<dbReference type="Pfam" id="PF07714">
    <property type="entry name" value="PK_Tyr_Ser-Thr"/>
    <property type="match status" value="1"/>
</dbReference>
<dbReference type="GO" id="GO:0004674">
    <property type="term" value="F:protein serine/threonine kinase activity"/>
    <property type="evidence" value="ECO:0007669"/>
    <property type="project" value="TreeGrafter"/>
</dbReference>
<dbReference type="InterPro" id="IPR051681">
    <property type="entry name" value="Ser/Thr_Kinases-Pseudokinases"/>
</dbReference>
<dbReference type="Gene3D" id="1.10.510.10">
    <property type="entry name" value="Transferase(Phosphotransferase) domain 1"/>
    <property type="match status" value="1"/>
</dbReference>
<name>A0A0D0B3P5_9AGAR</name>
<evidence type="ECO:0000313" key="3">
    <source>
        <dbReference type="Proteomes" id="UP000053593"/>
    </source>
</evidence>
<evidence type="ECO:0000259" key="1">
    <source>
        <dbReference type="PROSITE" id="PS50011"/>
    </source>
</evidence>
<dbReference type="PANTHER" id="PTHR44329">
    <property type="entry name" value="SERINE/THREONINE-PROTEIN KINASE TNNI3K-RELATED"/>
    <property type="match status" value="1"/>
</dbReference>
<proteinExistence type="predicted"/>
<dbReference type="InterPro" id="IPR011009">
    <property type="entry name" value="Kinase-like_dom_sf"/>
</dbReference>
<dbReference type="HOGENOM" id="CLU_000288_7_11_1"/>
<organism evidence="2 3">
    <name type="scientific">Collybiopsis luxurians FD-317 M1</name>
    <dbReference type="NCBI Taxonomy" id="944289"/>
    <lineage>
        <taxon>Eukaryota</taxon>
        <taxon>Fungi</taxon>
        <taxon>Dikarya</taxon>
        <taxon>Basidiomycota</taxon>
        <taxon>Agaricomycotina</taxon>
        <taxon>Agaricomycetes</taxon>
        <taxon>Agaricomycetidae</taxon>
        <taxon>Agaricales</taxon>
        <taxon>Marasmiineae</taxon>
        <taxon>Omphalotaceae</taxon>
        <taxon>Collybiopsis</taxon>
        <taxon>Collybiopsis luxurians</taxon>
    </lineage>
</organism>
<dbReference type="AlphaFoldDB" id="A0A0D0B3P5"/>
<dbReference type="OrthoDB" id="3236663at2759"/>
<sequence length="248" mass="28623">MLWDNEVDSVADVTSNIEITQVLLRVRQEYEALTTRPDASQESFQWLNATEAQRLMDHLQLVLDRVEVTREQSNYVVFLKILRFLSRKYQTLPSSLIIRDVVRDGSNPLAGGGFADIWRGSIGLTHNLVCIKVLRLTIEQDEDQRDMIRKQFLHEALIWRQLKHPNVLPLLGVSSELFFPSFCLISPWMANSNIMAYLKRNPQHNLSQTFLDISSGLNYLHSRSPPIIHGDIRGVSVFDDRGQDIYKF</sequence>
<accession>A0A0D0B3P5</accession>